<dbReference type="InterPro" id="IPR023393">
    <property type="entry name" value="START-like_dom_sf"/>
</dbReference>
<sequence>MSIDNLSIKAKIKILKPLNEVFEAITDPEKMTHYFIAKSSGKMESGKSLVWYFPEFEEACPVEVKEVIPFELISFSWGTESEATLVEMVFETGKDAATIVTVTEKGRHNDEAGIKWLKENTEGWANFLACLKAYSEYGINLRKGAFDY</sequence>
<dbReference type="SUPFAM" id="SSF55961">
    <property type="entry name" value="Bet v1-like"/>
    <property type="match status" value="1"/>
</dbReference>
<dbReference type="EMBL" id="JAUFQU010000001">
    <property type="protein sequence ID" value="MDN3705824.1"/>
    <property type="molecule type" value="Genomic_DNA"/>
</dbReference>
<accession>A0ABT8CNR1</accession>
<comment type="similarity">
    <text evidence="1">Belongs to the AHA1 family.</text>
</comment>
<protein>
    <submittedName>
        <fullName evidence="3">SRPBCC domain-containing protein</fullName>
    </submittedName>
</protein>
<evidence type="ECO:0000259" key="2">
    <source>
        <dbReference type="Pfam" id="PF08327"/>
    </source>
</evidence>
<reference evidence="4" key="1">
    <citation type="journal article" date="2019" name="Int. J. Syst. Evol. Microbiol.">
        <title>The Global Catalogue of Microorganisms (GCM) 10K type strain sequencing project: providing services to taxonomists for standard genome sequencing and annotation.</title>
        <authorList>
            <consortium name="The Broad Institute Genomics Platform"/>
            <consortium name="The Broad Institute Genome Sequencing Center for Infectious Disease"/>
            <person name="Wu L."/>
            <person name="Ma J."/>
        </authorList>
    </citation>
    <scope>NUCLEOTIDE SEQUENCE [LARGE SCALE GENOMIC DNA]</scope>
    <source>
        <strain evidence="4">CECT 7184</strain>
    </source>
</reference>
<evidence type="ECO:0000313" key="3">
    <source>
        <dbReference type="EMBL" id="MDN3705824.1"/>
    </source>
</evidence>
<dbReference type="Proteomes" id="UP001242368">
    <property type="component" value="Unassembled WGS sequence"/>
</dbReference>
<evidence type="ECO:0000313" key="4">
    <source>
        <dbReference type="Proteomes" id="UP001242368"/>
    </source>
</evidence>
<name>A0ABT8CNR1_9FLAO</name>
<keyword evidence="4" id="KW-1185">Reference proteome</keyword>
<organism evidence="3 4">
    <name type="scientific">Paenimyroides ceti</name>
    <dbReference type="NCBI Taxonomy" id="395087"/>
    <lineage>
        <taxon>Bacteria</taxon>
        <taxon>Pseudomonadati</taxon>
        <taxon>Bacteroidota</taxon>
        <taxon>Flavobacteriia</taxon>
        <taxon>Flavobacteriales</taxon>
        <taxon>Flavobacteriaceae</taxon>
        <taxon>Paenimyroides</taxon>
    </lineage>
</organism>
<feature type="domain" description="Activator of Hsp90 ATPase homologue 1/2-like C-terminal" evidence="2">
    <location>
        <begin position="17"/>
        <end position="135"/>
    </location>
</feature>
<evidence type="ECO:0000256" key="1">
    <source>
        <dbReference type="ARBA" id="ARBA00006817"/>
    </source>
</evidence>
<dbReference type="InterPro" id="IPR013538">
    <property type="entry name" value="ASHA1/2-like_C"/>
</dbReference>
<proteinExistence type="inferred from homology"/>
<dbReference type="RefSeq" id="WP_290361973.1">
    <property type="nucleotide sequence ID" value="NZ_JAUFQU010000001.1"/>
</dbReference>
<dbReference type="Pfam" id="PF08327">
    <property type="entry name" value="AHSA1"/>
    <property type="match status" value="1"/>
</dbReference>
<gene>
    <name evidence="3" type="ORF">QW060_01635</name>
</gene>
<dbReference type="Gene3D" id="3.30.530.20">
    <property type="match status" value="1"/>
</dbReference>
<comment type="caution">
    <text evidence="3">The sequence shown here is derived from an EMBL/GenBank/DDBJ whole genome shotgun (WGS) entry which is preliminary data.</text>
</comment>